<dbReference type="STRING" id="9009.A0A226MKK8"/>
<proteinExistence type="predicted"/>
<dbReference type="Gene3D" id="2.60.40.10">
    <property type="entry name" value="Immunoglobulins"/>
    <property type="match status" value="3"/>
</dbReference>
<dbReference type="InterPro" id="IPR003599">
    <property type="entry name" value="Ig_sub"/>
</dbReference>
<dbReference type="InterPro" id="IPR050488">
    <property type="entry name" value="Ig_Fc_receptor"/>
</dbReference>
<dbReference type="GO" id="GO:0009897">
    <property type="term" value="C:external side of plasma membrane"/>
    <property type="evidence" value="ECO:0007669"/>
    <property type="project" value="TreeGrafter"/>
</dbReference>
<gene>
    <name evidence="4" type="ORF">ASZ78_007130</name>
</gene>
<reference evidence="4 5" key="1">
    <citation type="submission" date="2016-07" db="EMBL/GenBank/DDBJ databases">
        <title>Disparate Historic Effective Population Sizes Predicted by Modern Levels of Genome Diversity for the Scaled Quail (Callipepla squamata) and the Northern Bobwhite (Colinus virginianus): Inferences from First and Second Generation Draft Genome Assemblies for Sympatric New World Quail.</title>
        <authorList>
            <person name="Oldeschulte D.L."/>
            <person name="Halley Y.A."/>
            <person name="Bhattarai E.K."/>
            <person name="Brashear W.A."/>
            <person name="Hill J."/>
            <person name="Metz R.P."/>
            <person name="Johnson C.D."/>
            <person name="Rollins D."/>
            <person name="Peterson M.J."/>
            <person name="Bickhart D.M."/>
            <person name="Decker J.E."/>
            <person name="Seabury C.M."/>
        </authorList>
    </citation>
    <scope>NUCLEOTIDE SEQUENCE [LARGE SCALE GENOMIC DNA]</scope>
    <source>
        <strain evidence="4 5">Texas</strain>
        <tissue evidence="4">Leg muscle</tissue>
    </source>
</reference>
<dbReference type="PANTHER" id="PTHR11481">
    <property type="entry name" value="IMMUNOGLOBULIN FC RECEPTOR"/>
    <property type="match status" value="1"/>
</dbReference>
<evidence type="ECO:0000313" key="5">
    <source>
        <dbReference type="Proteomes" id="UP000198323"/>
    </source>
</evidence>
<dbReference type="PROSITE" id="PS50835">
    <property type="entry name" value="IG_LIKE"/>
    <property type="match status" value="3"/>
</dbReference>
<feature type="domain" description="Ig-like" evidence="3">
    <location>
        <begin position="92"/>
        <end position="176"/>
    </location>
</feature>
<keyword evidence="1" id="KW-0732">Signal</keyword>
<dbReference type="GO" id="GO:0004888">
    <property type="term" value="F:transmembrane signaling receptor activity"/>
    <property type="evidence" value="ECO:0007669"/>
    <property type="project" value="TreeGrafter"/>
</dbReference>
<keyword evidence="2" id="KW-1015">Disulfide bond</keyword>
<evidence type="ECO:0000256" key="1">
    <source>
        <dbReference type="ARBA" id="ARBA00022729"/>
    </source>
</evidence>
<evidence type="ECO:0000259" key="3">
    <source>
        <dbReference type="PROSITE" id="PS50835"/>
    </source>
</evidence>
<dbReference type="Proteomes" id="UP000198323">
    <property type="component" value="Unassembled WGS sequence"/>
</dbReference>
<dbReference type="InterPro" id="IPR036179">
    <property type="entry name" value="Ig-like_dom_sf"/>
</dbReference>
<dbReference type="InterPro" id="IPR003598">
    <property type="entry name" value="Ig_sub2"/>
</dbReference>
<keyword evidence="5" id="KW-1185">Reference proteome</keyword>
<feature type="domain" description="Ig-like" evidence="3">
    <location>
        <begin position="16"/>
        <end position="82"/>
    </location>
</feature>
<dbReference type="InterPro" id="IPR013783">
    <property type="entry name" value="Ig-like_fold"/>
</dbReference>
<evidence type="ECO:0000313" key="4">
    <source>
        <dbReference type="EMBL" id="OXB55812.1"/>
    </source>
</evidence>
<protein>
    <recommendedName>
        <fullName evidence="3">Ig-like domain-containing protein</fullName>
    </recommendedName>
</protein>
<accession>A0A226MKK8</accession>
<organism evidence="4 5">
    <name type="scientific">Callipepla squamata</name>
    <name type="common">Scaled quail</name>
    <dbReference type="NCBI Taxonomy" id="9009"/>
    <lineage>
        <taxon>Eukaryota</taxon>
        <taxon>Metazoa</taxon>
        <taxon>Chordata</taxon>
        <taxon>Craniata</taxon>
        <taxon>Vertebrata</taxon>
        <taxon>Euteleostomi</taxon>
        <taxon>Archelosauria</taxon>
        <taxon>Archosauria</taxon>
        <taxon>Dinosauria</taxon>
        <taxon>Saurischia</taxon>
        <taxon>Theropoda</taxon>
        <taxon>Coelurosauria</taxon>
        <taxon>Aves</taxon>
        <taxon>Neognathae</taxon>
        <taxon>Galloanserae</taxon>
        <taxon>Galliformes</taxon>
        <taxon>Odontophoridae</taxon>
        <taxon>Callipepla</taxon>
    </lineage>
</organism>
<dbReference type="AlphaFoldDB" id="A0A226MKK8"/>
<feature type="domain" description="Ig-like" evidence="3">
    <location>
        <begin position="194"/>
        <end position="272"/>
    </location>
</feature>
<dbReference type="SMART" id="SM00408">
    <property type="entry name" value="IGc2"/>
    <property type="match status" value="3"/>
</dbReference>
<dbReference type="SUPFAM" id="SSF48726">
    <property type="entry name" value="Immunoglobulin"/>
    <property type="match status" value="3"/>
</dbReference>
<dbReference type="SMART" id="SM00409">
    <property type="entry name" value="IG"/>
    <property type="match status" value="3"/>
</dbReference>
<name>A0A226MKK8_CALSU</name>
<dbReference type="GO" id="GO:0007166">
    <property type="term" value="P:cell surface receptor signaling pathway"/>
    <property type="evidence" value="ECO:0007669"/>
    <property type="project" value="TreeGrafter"/>
</dbReference>
<dbReference type="EMBL" id="MCFN01000693">
    <property type="protein sequence ID" value="OXB55812.1"/>
    <property type="molecule type" value="Genomic_DNA"/>
</dbReference>
<dbReference type="OrthoDB" id="6151406at2759"/>
<dbReference type="GO" id="GO:0006955">
    <property type="term" value="P:immune response"/>
    <property type="evidence" value="ECO:0007669"/>
    <property type="project" value="TreeGrafter"/>
</dbReference>
<sequence>MALLTMDPPWSVIFHGESITLRCQGPRVQGKQPTAWYHNDKLLELTDTDTYRIRNARYKQNGRYKCQSPGSTCSNPISLSISYGQVQDLQKPPLGSLADLLILQVPSHAVFEGEPLHMRCRGWNALNLASVRYYRDGADITRPYASAEQLLIPQATTHHSGRYHCSAEMYSNLSLKKRESQGFYVSIRELFTSPVLSVASSAEPLEGSPLNLSCITRLSSYRPHAVLWYLFYRNSTVLRGPIASSEYQVPTVGLADTGSYSCEVRTESSSIQKRSPQVPITIRRECVGCWGGAAST</sequence>
<evidence type="ECO:0000256" key="2">
    <source>
        <dbReference type="ARBA" id="ARBA00023157"/>
    </source>
</evidence>
<comment type="caution">
    <text evidence="4">The sequence shown here is derived from an EMBL/GenBank/DDBJ whole genome shotgun (WGS) entry which is preliminary data.</text>
</comment>
<dbReference type="InterPro" id="IPR007110">
    <property type="entry name" value="Ig-like_dom"/>
</dbReference>
<dbReference type="Pfam" id="PF13895">
    <property type="entry name" value="Ig_2"/>
    <property type="match status" value="2"/>
</dbReference>
<dbReference type="PANTHER" id="PTHR11481:SF64">
    <property type="entry name" value="FC RECEPTOR-LIKE PROTEIN 4"/>
    <property type="match status" value="1"/>
</dbReference>